<keyword evidence="1" id="KW-1133">Transmembrane helix</keyword>
<gene>
    <name evidence="2" type="ORF">BO71DRAFT_225600</name>
</gene>
<feature type="transmembrane region" description="Helical" evidence="1">
    <location>
        <begin position="60"/>
        <end position="79"/>
    </location>
</feature>
<dbReference type="AlphaFoldDB" id="A0A319EU29"/>
<reference evidence="2 3" key="1">
    <citation type="submission" date="2018-02" db="EMBL/GenBank/DDBJ databases">
        <title>The genomes of Aspergillus section Nigri reveals drivers in fungal speciation.</title>
        <authorList>
            <consortium name="DOE Joint Genome Institute"/>
            <person name="Vesth T.C."/>
            <person name="Nybo J."/>
            <person name="Theobald S."/>
            <person name="Brandl J."/>
            <person name="Frisvad J.C."/>
            <person name="Nielsen K.F."/>
            <person name="Lyhne E.K."/>
            <person name="Kogle M.E."/>
            <person name="Kuo A."/>
            <person name="Riley R."/>
            <person name="Clum A."/>
            <person name="Nolan M."/>
            <person name="Lipzen A."/>
            <person name="Salamov A."/>
            <person name="Henrissat B."/>
            <person name="Wiebenga A."/>
            <person name="De vries R.P."/>
            <person name="Grigoriev I.V."/>
            <person name="Mortensen U.H."/>
            <person name="Andersen M.R."/>
            <person name="Baker S.E."/>
        </authorList>
    </citation>
    <scope>NUCLEOTIDE SEQUENCE [LARGE SCALE GENOMIC DNA]</scope>
    <source>
        <strain evidence="2 3">CBS 707.79</strain>
    </source>
</reference>
<organism evidence="2 3">
    <name type="scientific">Aspergillus ellipticus CBS 707.79</name>
    <dbReference type="NCBI Taxonomy" id="1448320"/>
    <lineage>
        <taxon>Eukaryota</taxon>
        <taxon>Fungi</taxon>
        <taxon>Dikarya</taxon>
        <taxon>Ascomycota</taxon>
        <taxon>Pezizomycotina</taxon>
        <taxon>Eurotiomycetes</taxon>
        <taxon>Eurotiomycetidae</taxon>
        <taxon>Eurotiales</taxon>
        <taxon>Aspergillaceae</taxon>
        <taxon>Aspergillus</taxon>
        <taxon>Aspergillus subgen. Circumdati</taxon>
    </lineage>
</organism>
<evidence type="ECO:0000313" key="2">
    <source>
        <dbReference type="EMBL" id="PYH94682.1"/>
    </source>
</evidence>
<dbReference type="VEuPathDB" id="FungiDB:BO71DRAFT_225600"/>
<keyword evidence="1" id="KW-0472">Membrane</keyword>
<sequence>MWAIVLAWRWLVVVIFNRSTAFTGELVFFFSRSSPPPPPPVAWRTLQWVPALGMECLGTYVIRLALFLLFSPLIYGVVLRTE</sequence>
<name>A0A319EU29_9EURO</name>
<evidence type="ECO:0000313" key="3">
    <source>
        <dbReference type="Proteomes" id="UP000247810"/>
    </source>
</evidence>
<accession>A0A319EU29</accession>
<protein>
    <submittedName>
        <fullName evidence="2">Uncharacterized protein</fullName>
    </submittedName>
</protein>
<keyword evidence="1" id="KW-0812">Transmembrane</keyword>
<keyword evidence="3" id="KW-1185">Reference proteome</keyword>
<evidence type="ECO:0000256" key="1">
    <source>
        <dbReference type="SAM" id="Phobius"/>
    </source>
</evidence>
<dbReference type="Proteomes" id="UP000247810">
    <property type="component" value="Unassembled WGS sequence"/>
</dbReference>
<dbReference type="EMBL" id="KZ825867">
    <property type="protein sequence ID" value="PYH94682.1"/>
    <property type="molecule type" value="Genomic_DNA"/>
</dbReference>
<proteinExistence type="predicted"/>